<evidence type="ECO:0000313" key="1">
    <source>
        <dbReference type="EMBL" id="GBN12380.1"/>
    </source>
</evidence>
<dbReference type="AlphaFoldDB" id="A0A4Y2LDZ7"/>
<reference evidence="1 2" key="1">
    <citation type="journal article" date="2019" name="Sci. Rep.">
        <title>Orb-weaving spider Araneus ventricosus genome elucidates the spidroin gene catalogue.</title>
        <authorList>
            <person name="Kono N."/>
            <person name="Nakamura H."/>
            <person name="Ohtoshi R."/>
            <person name="Moran D.A.P."/>
            <person name="Shinohara A."/>
            <person name="Yoshida Y."/>
            <person name="Fujiwara M."/>
            <person name="Mori M."/>
            <person name="Tomita M."/>
            <person name="Arakawa K."/>
        </authorList>
    </citation>
    <scope>NUCLEOTIDE SEQUENCE [LARGE SCALE GENOMIC DNA]</scope>
</reference>
<evidence type="ECO:0000313" key="2">
    <source>
        <dbReference type="Proteomes" id="UP000499080"/>
    </source>
</evidence>
<dbReference type="Proteomes" id="UP000499080">
    <property type="component" value="Unassembled WGS sequence"/>
</dbReference>
<organism evidence="1 2">
    <name type="scientific">Araneus ventricosus</name>
    <name type="common">Orbweaver spider</name>
    <name type="synonym">Epeira ventricosa</name>
    <dbReference type="NCBI Taxonomy" id="182803"/>
    <lineage>
        <taxon>Eukaryota</taxon>
        <taxon>Metazoa</taxon>
        <taxon>Ecdysozoa</taxon>
        <taxon>Arthropoda</taxon>
        <taxon>Chelicerata</taxon>
        <taxon>Arachnida</taxon>
        <taxon>Araneae</taxon>
        <taxon>Araneomorphae</taxon>
        <taxon>Entelegynae</taxon>
        <taxon>Araneoidea</taxon>
        <taxon>Araneidae</taxon>
        <taxon>Araneus</taxon>
    </lineage>
</organism>
<sequence length="92" mass="10426">MSSYNTKKGQYYLQSDYIANRSVSGDEGLTFEYSIYTSFCVECSMDAQTGPDYRKGFKSKVVQPGRTAVTRQTPPVFVVQNVLREFNKSTRA</sequence>
<accession>A0A4Y2LDZ7</accession>
<keyword evidence="2" id="KW-1185">Reference proteome</keyword>
<dbReference type="EMBL" id="BGPR01005676">
    <property type="protein sequence ID" value="GBN12380.1"/>
    <property type="molecule type" value="Genomic_DNA"/>
</dbReference>
<comment type="caution">
    <text evidence="1">The sequence shown here is derived from an EMBL/GenBank/DDBJ whole genome shotgun (WGS) entry which is preliminary data.</text>
</comment>
<protein>
    <submittedName>
        <fullName evidence="1">Uncharacterized protein</fullName>
    </submittedName>
</protein>
<gene>
    <name evidence="1" type="ORF">AVEN_92115_1</name>
</gene>
<proteinExistence type="predicted"/>
<name>A0A4Y2LDZ7_ARAVE</name>